<comment type="caution">
    <text evidence="5">The sequence shown here is derived from an EMBL/GenBank/DDBJ whole genome shotgun (WGS) entry which is preliminary data.</text>
</comment>
<dbReference type="PRINTS" id="PR00080">
    <property type="entry name" value="SDRFAMILY"/>
</dbReference>
<dbReference type="GO" id="GO:0016616">
    <property type="term" value="F:oxidoreductase activity, acting on the CH-OH group of donors, NAD or NADP as acceptor"/>
    <property type="evidence" value="ECO:0007669"/>
    <property type="project" value="TreeGrafter"/>
</dbReference>
<dbReference type="InterPro" id="IPR036291">
    <property type="entry name" value="NAD(P)-bd_dom_sf"/>
</dbReference>
<dbReference type="InterPro" id="IPR020904">
    <property type="entry name" value="Sc_DH/Rdtase_CS"/>
</dbReference>
<sequence length="304" mass="33123">MFSSVKDKVAVITGGASGIGKAAANALIEHGAKVIIGDIQQDKGKKIVDEYNQKAGKKVASFLHTNVTKYDDNIALFQLAERDFGGVDIAFLNAGIADSSDFKFACLEDQEESSLLNVNLMGVIRGTKVALMHMAKRGGGTIVHTASIAGIYPFLMSPLYATSKHAVVGYTRSLALMPQICNVRVNAICPFWVETDLLSPFISEQAESLPHYKYLKTVPKVTLQSVVEAFFTLITDQSRVSQTLLILPTGLQVIDAPVMPENSHPKEAREAYIEALPKWIAMAKVEFEEAQKNYDKRVNALGCA</sequence>
<evidence type="ECO:0000256" key="4">
    <source>
        <dbReference type="RuleBase" id="RU000363"/>
    </source>
</evidence>
<keyword evidence="6" id="KW-1185">Reference proteome</keyword>
<dbReference type="Pfam" id="PF00106">
    <property type="entry name" value="adh_short"/>
    <property type="match status" value="1"/>
</dbReference>
<dbReference type="GO" id="GO:0005737">
    <property type="term" value="C:cytoplasm"/>
    <property type="evidence" value="ECO:0007669"/>
    <property type="project" value="TreeGrafter"/>
</dbReference>
<evidence type="ECO:0000256" key="1">
    <source>
        <dbReference type="ARBA" id="ARBA00006484"/>
    </source>
</evidence>
<proteinExistence type="inferred from homology"/>
<reference evidence="5 6" key="1">
    <citation type="submission" date="2016-03" db="EMBL/GenBank/DDBJ databases">
        <title>Choanephora cucurbitarum.</title>
        <authorList>
            <person name="Min B."/>
            <person name="Park H."/>
            <person name="Park J.-H."/>
            <person name="Shin H.-D."/>
            <person name="Choi I.-G."/>
        </authorList>
    </citation>
    <scope>NUCLEOTIDE SEQUENCE [LARGE SCALE GENOMIC DNA]</scope>
    <source>
        <strain evidence="5 6">KUS-F28377</strain>
    </source>
</reference>
<dbReference type="InterPro" id="IPR002347">
    <property type="entry name" value="SDR_fam"/>
</dbReference>
<dbReference type="EMBL" id="LUGH01000402">
    <property type="protein sequence ID" value="OBZ85389.1"/>
    <property type="molecule type" value="Genomic_DNA"/>
</dbReference>
<comment type="similarity">
    <text evidence="1 4">Belongs to the short-chain dehydrogenases/reductases (SDR) family.</text>
</comment>
<evidence type="ECO:0000313" key="5">
    <source>
        <dbReference type="EMBL" id="OBZ85389.1"/>
    </source>
</evidence>
<dbReference type="PRINTS" id="PR00081">
    <property type="entry name" value="GDHRDH"/>
</dbReference>
<dbReference type="Gene3D" id="3.40.50.720">
    <property type="entry name" value="NAD(P)-binding Rossmann-like Domain"/>
    <property type="match status" value="1"/>
</dbReference>
<dbReference type="PANTHER" id="PTHR44229:SF4">
    <property type="entry name" value="15-HYDROXYPROSTAGLANDIN DEHYDROGENASE [NAD(+)]"/>
    <property type="match status" value="1"/>
</dbReference>
<dbReference type="PANTHER" id="PTHR44229">
    <property type="entry name" value="15-HYDROXYPROSTAGLANDIN DEHYDROGENASE [NAD(+)]"/>
    <property type="match status" value="1"/>
</dbReference>
<dbReference type="AlphaFoldDB" id="A0A1C7N9N7"/>
<dbReference type="PROSITE" id="PS00061">
    <property type="entry name" value="ADH_SHORT"/>
    <property type="match status" value="1"/>
</dbReference>
<evidence type="ECO:0000256" key="3">
    <source>
        <dbReference type="ARBA" id="ARBA00023002"/>
    </source>
</evidence>
<dbReference type="InParanoid" id="A0A1C7N9N7"/>
<keyword evidence="3" id="KW-0560">Oxidoreductase</keyword>
<evidence type="ECO:0000313" key="6">
    <source>
        <dbReference type="Proteomes" id="UP000093000"/>
    </source>
</evidence>
<dbReference type="SUPFAM" id="SSF51735">
    <property type="entry name" value="NAD(P)-binding Rossmann-fold domains"/>
    <property type="match status" value="1"/>
</dbReference>
<protein>
    <submittedName>
        <fullName evidence="5">15-hydroxyprostaglandin dehydrogenase [NAD(+)]</fullName>
    </submittedName>
</protein>
<keyword evidence="2" id="KW-0521">NADP</keyword>
<dbReference type="OrthoDB" id="5840532at2759"/>
<name>A0A1C7N9N7_9FUNG</name>
<gene>
    <name evidence="5" type="primary">HPGD</name>
    <name evidence="5" type="ORF">A0J61_06568</name>
</gene>
<organism evidence="5 6">
    <name type="scientific">Choanephora cucurbitarum</name>
    <dbReference type="NCBI Taxonomy" id="101091"/>
    <lineage>
        <taxon>Eukaryota</taxon>
        <taxon>Fungi</taxon>
        <taxon>Fungi incertae sedis</taxon>
        <taxon>Mucoromycota</taxon>
        <taxon>Mucoromycotina</taxon>
        <taxon>Mucoromycetes</taxon>
        <taxon>Mucorales</taxon>
        <taxon>Mucorineae</taxon>
        <taxon>Choanephoraceae</taxon>
        <taxon>Choanephoroideae</taxon>
        <taxon>Choanephora</taxon>
    </lineage>
</organism>
<dbReference type="Proteomes" id="UP000093000">
    <property type="component" value="Unassembled WGS sequence"/>
</dbReference>
<accession>A0A1C7N9N7</accession>
<dbReference type="STRING" id="101091.A0A1C7N9N7"/>
<evidence type="ECO:0000256" key="2">
    <source>
        <dbReference type="ARBA" id="ARBA00022857"/>
    </source>
</evidence>